<dbReference type="Proteomes" id="UP000064844">
    <property type="component" value="Chromosome"/>
</dbReference>
<proteinExistence type="predicted"/>
<reference evidence="2 3" key="1">
    <citation type="journal article" date="2015" name="Nat. Commun.">
        <title>Production of butyrate from lysine and the Amadori product fructoselysine by a human gut commensal.</title>
        <authorList>
            <person name="Bui T.P."/>
            <person name="Ritari J."/>
            <person name="Boeren S."/>
            <person name="de Waard P."/>
            <person name="Plugge C.M."/>
            <person name="de Vos W.M."/>
        </authorList>
    </citation>
    <scope>NUCLEOTIDE SEQUENCE [LARGE SCALE GENOMIC DNA]</scope>
    <source>
        <strain evidence="2 3">AF211</strain>
    </source>
</reference>
<evidence type="ECO:0000256" key="1">
    <source>
        <dbReference type="SAM" id="MobiDB-lite"/>
    </source>
</evidence>
<feature type="compositionally biased region" description="Polar residues" evidence="1">
    <location>
        <begin position="1"/>
        <end position="10"/>
    </location>
</feature>
<name>A0A0S2W7J8_9FIRM</name>
<dbReference type="KEGG" id="ibu:IB211_02908c"/>
<keyword evidence="3" id="KW-1185">Reference proteome</keyword>
<gene>
    <name evidence="2" type="ORF">IB211_02908c</name>
</gene>
<dbReference type="AlphaFoldDB" id="A0A0S2W7J8"/>
<accession>A0A0S2W7J8</accession>
<evidence type="ECO:0000313" key="3">
    <source>
        <dbReference type="Proteomes" id="UP000064844"/>
    </source>
</evidence>
<evidence type="ECO:0000313" key="2">
    <source>
        <dbReference type="EMBL" id="ALP95299.1"/>
    </source>
</evidence>
<organism evidence="2 3">
    <name type="scientific">Intestinimonas butyriciproducens</name>
    <dbReference type="NCBI Taxonomy" id="1297617"/>
    <lineage>
        <taxon>Bacteria</taxon>
        <taxon>Bacillati</taxon>
        <taxon>Bacillota</taxon>
        <taxon>Clostridia</taxon>
        <taxon>Eubacteriales</taxon>
        <taxon>Intestinimonas</taxon>
    </lineage>
</organism>
<dbReference type="EMBL" id="CP011307">
    <property type="protein sequence ID" value="ALP95299.1"/>
    <property type="molecule type" value="Genomic_DNA"/>
</dbReference>
<feature type="region of interest" description="Disordered" evidence="1">
    <location>
        <begin position="1"/>
        <end position="33"/>
    </location>
</feature>
<reference evidence="3" key="2">
    <citation type="submission" date="2015-04" db="EMBL/GenBank/DDBJ databases">
        <title>A butyrogenic pathway from the amino acid lysine in a human gut commensal.</title>
        <authorList>
            <person name="de Vos W.M."/>
            <person name="Bui N.T.P."/>
            <person name="Plugge C.M."/>
            <person name="Ritari J."/>
        </authorList>
    </citation>
    <scope>NUCLEOTIDE SEQUENCE [LARGE SCALE GENOMIC DNA]</scope>
    <source>
        <strain evidence="3">AF211</strain>
    </source>
</reference>
<sequence>MNHILRQNRTFYPHSPDPLAAGSAYQRPDHPKSGRFSHSLAACATAAHSNAMVL</sequence>
<protein>
    <submittedName>
        <fullName evidence="2">Uncharacterized protein</fullName>
    </submittedName>
</protein>